<organism evidence="8 9">
    <name type="scientific">Penicillium camemberti (strain FM 013)</name>
    <dbReference type="NCBI Taxonomy" id="1429867"/>
    <lineage>
        <taxon>Eukaryota</taxon>
        <taxon>Fungi</taxon>
        <taxon>Dikarya</taxon>
        <taxon>Ascomycota</taxon>
        <taxon>Pezizomycotina</taxon>
        <taxon>Eurotiomycetes</taxon>
        <taxon>Eurotiomycetidae</taxon>
        <taxon>Eurotiales</taxon>
        <taxon>Aspergillaceae</taxon>
        <taxon>Penicillium</taxon>
    </lineage>
</organism>
<feature type="compositionally biased region" description="Basic and acidic residues" evidence="6">
    <location>
        <begin position="101"/>
        <end position="124"/>
    </location>
</feature>
<name>A0A0G4NXF0_PENC3</name>
<evidence type="ECO:0000256" key="6">
    <source>
        <dbReference type="SAM" id="MobiDB-lite"/>
    </source>
</evidence>
<dbReference type="SMART" id="SM00906">
    <property type="entry name" value="Fungal_trans"/>
    <property type="match status" value="1"/>
</dbReference>
<dbReference type="PANTHER" id="PTHR47425:SF3">
    <property type="entry name" value="ZN(II)2CYS6 TRANSCRIPTION FACTOR (EUROFUNG)"/>
    <property type="match status" value="1"/>
</dbReference>
<dbReference type="Gene3D" id="4.10.240.10">
    <property type="entry name" value="Zn(2)-C6 fungal-type DNA-binding domain"/>
    <property type="match status" value="1"/>
</dbReference>
<reference evidence="8 9" key="1">
    <citation type="journal article" date="2014" name="Nat. Commun.">
        <title>Multiple recent horizontal transfers of a large genomic region in cheese making fungi.</title>
        <authorList>
            <person name="Cheeseman K."/>
            <person name="Ropars J."/>
            <person name="Renault P."/>
            <person name="Dupont J."/>
            <person name="Gouzy J."/>
            <person name="Branca A."/>
            <person name="Abraham A.L."/>
            <person name="Ceppi M."/>
            <person name="Conseiller E."/>
            <person name="Debuchy R."/>
            <person name="Malagnac F."/>
            <person name="Goarin A."/>
            <person name="Silar P."/>
            <person name="Lacoste S."/>
            <person name="Sallet E."/>
            <person name="Bensimon A."/>
            <person name="Giraud T."/>
            <person name="Brygoo Y."/>
        </authorList>
    </citation>
    <scope>NUCLEOTIDE SEQUENCE [LARGE SCALE GENOMIC DNA]</scope>
    <source>
        <strain evidence="9">FM 013</strain>
    </source>
</reference>
<dbReference type="Proteomes" id="UP000053732">
    <property type="component" value="Unassembled WGS sequence"/>
</dbReference>
<dbReference type="GO" id="GO:0006351">
    <property type="term" value="P:DNA-templated transcription"/>
    <property type="evidence" value="ECO:0007669"/>
    <property type="project" value="InterPro"/>
</dbReference>
<dbReference type="SMART" id="SM00066">
    <property type="entry name" value="GAL4"/>
    <property type="match status" value="1"/>
</dbReference>
<keyword evidence="2" id="KW-0805">Transcription regulation</keyword>
<dbReference type="GO" id="GO:0003677">
    <property type="term" value="F:DNA binding"/>
    <property type="evidence" value="ECO:0007669"/>
    <property type="project" value="UniProtKB-KW"/>
</dbReference>
<keyword evidence="9" id="KW-1185">Reference proteome</keyword>
<dbReference type="AlphaFoldDB" id="A0A0G4NXF0"/>
<dbReference type="InterPro" id="IPR052761">
    <property type="entry name" value="Fungal_Detox/Toxin_TFs"/>
</dbReference>
<dbReference type="PROSITE" id="PS00463">
    <property type="entry name" value="ZN2_CY6_FUNGAL_1"/>
    <property type="match status" value="1"/>
</dbReference>
<keyword evidence="5" id="KW-0539">Nucleus</keyword>
<proteinExistence type="predicted"/>
<dbReference type="GO" id="GO:0008270">
    <property type="term" value="F:zinc ion binding"/>
    <property type="evidence" value="ECO:0007669"/>
    <property type="project" value="InterPro"/>
</dbReference>
<gene>
    <name evidence="8" type="ORF">PCAMFM013_S002g000484</name>
</gene>
<dbReference type="PANTHER" id="PTHR47425">
    <property type="entry name" value="FARB-RELATED"/>
    <property type="match status" value="1"/>
</dbReference>
<evidence type="ECO:0000313" key="9">
    <source>
        <dbReference type="Proteomes" id="UP000053732"/>
    </source>
</evidence>
<evidence type="ECO:0000256" key="5">
    <source>
        <dbReference type="ARBA" id="ARBA00023242"/>
    </source>
</evidence>
<dbReference type="GO" id="GO:0000981">
    <property type="term" value="F:DNA-binding transcription factor activity, RNA polymerase II-specific"/>
    <property type="evidence" value="ECO:0007669"/>
    <property type="project" value="InterPro"/>
</dbReference>
<evidence type="ECO:0000259" key="7">
    <source>
        <dbReference type="PROSITE" id="PS50048"/>
    </source>
</evidence>
<evidence type="ECO:0000256" key="2">
    <source>
        <dbReference type="ARBA" id="ARBA00023015"/>
    </source>
</evidence>
<feature type="region of interest" description="Disordered" evidence="6">
    <location>
        <begin position="50"/>
        <end position="130"/>
    </location>
</feature>
<evidence type="ECO:0000256" key="3">
    <source>
        <dbReference type="ARBA" id="ARBA00023125"/>
    </source>
</evidence>
<dbReference type="CDD" id="cd00067">
    <property type="entry name" value="GAL4"/>
    <property type="match status" value="1"/>
</dbReference>
<dbReference type="STRING" id="1429867.A0A0G4NXF0"/>
<dbReference type="InterPro" id="IPR036864">
    <property type="entry name" value="Zn2-C6_fun-type_DNA-bd_sf"/>
</dbReference>
<sequence>MTPQRYRRSAVACQNCRERKVRCSVSVTGIPCAGCTQDRAECIVRERQRRRKQQTGSLAARPPRETVQVDQPSAEPSSILLSHPLAPMDRETPNIVSRAPQTDRLDSPRDDRTFRSITERHDDAAESTGVEISSTVLGQDNKTGQVPFYTGESPGYTSILDVFTQPNQTVPRHILLSPNISASLSTQDREFLQYKGVFTMPQKNTFTELLRAYFHHIHPILPIVDVKVFFNCNQGVQTNEWNLLLLWSMFFAATNFVGEDIWLLEGYSSRKEMKKAMYSRAKCMYDNGGETDRVVLTQSALLMAFWHSKEDGHTQPWYWIGIAISLCQVLGLHRDPDSAKVNSAFPSRLRPIWRRLWWSCFFRDRWLSLTLGRPMRINLDDCDQPMPSAADLLGDVAELPSSITSTYIPNDLPELAEYWIILLNLSKLLGKILALSYKPLGSSPTIQQFDSLKTELLQFRIPDRAGHEQSRLAAFYIYHLQLHYQAALVTFYSPYTTRVPEHLPPAHVKAWQSEIRSQLDTAALQSNSILNDLVREKLLAFAGPMTPTLLIPAMHIHLHNCKSTDALMRRVGFNNLELCMMVMESFQDTYSAAALYRGVFLVAINKIRHHFLIESSPRNTDVSDPATSRVEPPESSAILPTVSDDALNALLDDTSFLDFWDSFNVTFDSNYMQN</sequence>
<accession>A0A0G4NXF0</accession>
<evidence type="ECO:0000256" key="4">
    <source>
        <dbReference type="ARBA" id="ARBA00023163"/>
    </source>
</evidence>
<feature type="domain" description="Zn(2)-C6 fungal-type" evidence="7">
    <location>
        <begin position="12"/>
        <end position="44"/>
    </location>
</feature>
<keyword evidence="1" id="KW-0479">Metal-binding</keyword>
<protein>
    <submittedName>
        <fullName evidence="8">Fungal transcriptional regulatory protein, N-terminal</fullName>
    </submittedName>
</protein>
<keyword evidence="3" id="KW-0238">DNA-binding</keyword>
<keyword evidence="4" id="KW-0804">Transcription</keyword>
<feature type="compositionally biased region" description="Polar residues" evidence="6">
    <location>
        <begin position="68"/>
        <end position="80"/>
    </location>
</feature>
<dbReference type="InterPro" id="IPR007219">
    <property type="entry name" value="XnlR_reg_dom"/>
</dbReference>
<dbReference type="CDD" id="cd12148">
    <property type="entry name" value="fungal_TF_MHR"/>
    <property type="match status" value="1"/>
</dbReference>
<dbReference type="EMBL" id="HG793135">
    <property type="protein sequence ID" value="CRL18614.1"/>
    <property type="molecule type" value="Genomic_DNA"/>
</dbReference>
<dbReference type="InterPro" id="IPR001138">
    <property type="entry name" value="Zn2Cys6_DnaBD"/>
</dbReference>
<dbReference type="Pfam" id="PF04082">
    <property type="entry name" value="Fungal_trans"/>
    <property type="match status" value="1"/>
</dbReference>
<evidence type="ECO:0000256" key="1">
    <source>
        <dbReference type="ARBA" id="ARBA00022723"/>
    </source>
</evidence>
<dbReference type="SUPFAM" id="SSF57701">
    <property type="entry name" value="Zn2/Cys6 DNA-binding domain"/>
    <property type="match status" value="1"/>
</dbReference>
<dbReference type="Pfam" id="PF00172">
    <property type="entry name" value="Zn_clus"/>
    <property type="match status" value="1"/>
</dbReference>
<dbReference type="PROSITE" id="PS50048">
    <property type="entry name" value="ZN2_CY6_FUNGAL_2"/>
    <property type="match status" value="1"/>
</dbReference>
<evidence type="ECO:0000313" key="8">
    <source>
        <dbReference type="EMBL" id="CRL18614.1"/>
    </source>
</evidence>